<dbReference type="STRING" id="1330021.A0A367LLY5"/>
<evidence type="ECO:0000256" key="4">
    <source>
        <dbReference type="ARBA" id="ARBA00004173"/>
    </source>
</evidence>
<dbReference type="PROSITE" id="PS50172">
    <property type="entry name" value="BRCT"/>
    <property type="match status" value="1"/>
</dbReference>
<dbReference type="GO" id="GO:0006281">
    <property type="term" value="P:DNA repair"/>
    <property type="evidence" value="ECO:0007669"/>
    <property type="project" value="UniProtKB-KW"/>
</dbReference>
<evidence type="ECO:0000256" key="8">
    <source>
        <dbReference type="ARBA" id="ARBA00022679"/>
    </source>
</evidence>
<dbReference type="Gene3D" id="6.10.250.1630">
    <property type="match status" value="1"/>
</dbReference>
<comment type="cofactor">
    <cofactor evidence="1">
        <name>Mg(2+)</name>
        <dbReference type="ChEBI" id="CHEBI:18420"/>
    </cofactor>
</comment>
<organism evidence="28 29">
    <name type="scientific">Ophiocordyceps polyrhachis-furcata BCC 54312</name>
    <dbReference type="NCBI Taxonomy" id="1330021"/>
    <lineage>
        <taxon>Eukaryota</taxon>
        <taxon>Fungi</taxon>
        <taxon>Dikarya</taxon>
        <taxon>Ascomycota</taxon>
        <taxon>Pezizomycotina</taxon>
        <taxon>Sordariomycetes</taxon>
        <taxon>Hypocreomycetidae</taxon>
        <taxon>Hypocreales</taxon>
        <taxon>Ophiocordycipitaceae</taxon>
        <taxon>Ophiocordyceps</taxon>
    </lineage>
</organism>
<feature type="compositionally biased region" description="Basic and acidic residues" evidence="24">
    <location>
        <begin position="252"/>
        <end position="261"/>
    </location>
</feature>
<feature type="region of interest" description="Disordered" evidence="24">
    <location>
        <begin position="240"/>
        <end position="262"/>
    </location>
</feature>
<dbReference type="FunFam" id="1.50.40.10:FF:000109">
    <property type="entry name" value="Ornithine carrier protein AmcA/Ort1"/>
    <property type="match status" value="1"/>
</dbReference>
<feature type="transmembrane region" description="Helical" evidence="25">
    <location>
        <begin position="1387"/>
        <end position="1409"/>
    </location>
</feature>
<feature type="region of interest" description="Disordered" evidence="24">
    <location>
        <begin position="824"/>
        <end position="859"/>
    </location>
</feature>
<dbReference type="InterPro" id="IPR023395">
    <property type="entry name" value="MCP_dom_sf"/>
</dbReference>
<dbReference type="OrthoDB" id="427711at2759"/>
<dbReference type="Pfam" id="PF00153">
    <property type="entry name" value="Mito_carr"/>
    <property type="match status" value="3"/>
</dbReference>
<dbReference type="Gene3D" id="3.30.70.270">
    <property type="match status" value="1"/>
</dbReference>
<keyword evidence="11" id="KW-0479">Metal-binding</keyword>
<feature type="repeat" description="Solcar" evidence="23">
    <location>
        <begin position="1825"/>
        <end position="1913"/>
    </location>
</feature>
<keyword evidence="8" id="KW-0808">Transferase</keyword>
<keyword evidence="13" id="KW-0999">Mitochondrion inner membrane</keyword>
<evidence type="ECO:0000256" key="19">
    <source>
        <dbReference type="ARBA" id="ARBA00023204"/>
    </source>
</evidence>
<dbReference type="SUPFAM" id="SSF100879">
    <property type="entry name" value="Lesion bypass DNA polymerase (Y-family), little finger domain"/>
    <property type="match status" value="1"/>
</dbReference>
<feature type="transmembrane region" description="Helical" evidence="25">
    <location>
        <begin position="1711"/>
        <end position="1732"/>
    </location>
</feature>
<dbReference type="SUPFAM" id="SSF52113">
    <property type="entry name" value="BRCT domain"/>
    <property type="match status" value="1"/>
</dbReference>
<dbReference type="FunFam" id="3.30.70.270:FF:000040">
    <property type="entry name" value="DNA repair protein REV1"/>
    <property type="match status" value="1"/>
</dbReference>
<evidence type="ECO:0000256" key="9">
    <source>
        <dbReference type="ARBA" id="ARBA00022692"/>
    </source>
</evidence>
<dbReference type="Gene3D" id="6.10.250.1490">
    <property type="match status" value="1"/>
</dbReference>
<feature type="compositionally biased region" description="Basic and acidic residues" evidence="24">
    <location>
        <begin position="834"/>
        <end position="857"/>
    </location>
</feature>
<evidence type="ECO:0000256" key="21">
    <source>
        <dbReference type="ARBA" id="ARBA00058985"/>
    </source>
</evidence>
<name>A0A367LLY5_9HYPO</name>
<dbReference type="EMBL" id="LKCN02000002">
    <property type="protein sequence ID" value="RCI15419.1"/>
    <property type="molecule type" value="Genomic_DNA"/>
</dbReference>
<keyword evidence="17" id="KW-0496">Mitochondrion</keyword>
<evidence type="ECO:0000256" key="10">
    <source>
        <dbReference type="ARBA" id="ARBA00022695"/>
    </source>
</evidence>
<evidence type="ECO:0000256" key="24">
    <source>
        <dbReference type="SAM" id="MobiDB-lite"/>
    </source>
</evidence>
<feature type="transmembrane region" description="Helical" evidence="25">
    <location>
        <begin position="1359"/>
        <end position="1380"/>
    </location>
</feature>
<evidence type="ECO:0000256" key="16">
    <source>
        <dbReference type="ARBA" id="ARBA00023125"/>
    </source>
</evidence>
<dbReference type="InterPro" id="IPR036420">
    <property type="entry name" value="BRCT_dom_sf"/>
</dbReference>
<evidence type="ECO:0000256" key="6">
    <source>
        <dbReference type="ARBA" id="ARBA00020399"/>
    </source>
</evidence>
<dbReference type="GO" id="GO:0003684">
    <property type="term" value="F:damaged DNA binding"/>
    <property type="evidence" value="ECO:0007669"/>
    <property type="project" value="InterPro"/>
</dbReference>
<protein>
    <recommendedName>
        <fullName evidence="6">DNA repair protein REV1</fullName>
    </recommendedName>
    <alternativeName>
        <fullName evidence="22">Reversionless protein 1</fullName>
    </alternativeName>
</protein>
<dbReference type="SUPFAM" id="SSF103506">
    <property type="entry name" value="Mitochondrial carrier"/>
    <property type="match status" value="1"/>
</dbReference>
<dbReference type="GO" id="GO:0046872">
    <property type="term" value="F:metal ion binding"/>
    <property type="evidence" value="ECO:0007669"/>
    <property type="project" value="UniProtKB-KW"/>
</dbReference>
<dbReference type="FunFam" id="3.30.1490.100:FF:000001">
    <property type="entry name" value="DNA repair protein REV1"/>
    <property type="match status" value="1"/>
</dbReference>
<feature type="region of interest" description="Disordered" evidence="24">
    <location>
        <begin position="1476"/>
        <end position="1499"/>
    </location>
</feature>
<evidence type="ECO:0000256" key="20">
    <source>
        <dbReference type="ARBA" id="ARBA00023242"/>
    </source>
</evidence>
<keyword evidence="15 25" id="KW-1133">Transmembrane helix</keyword>
<dbReference type="Pfam" id="PF11799">
    <property type="entry name" value="IMS_C"/>
    <property type="match status" value="1"/>
</dbReference>
<feature type="domain" description="UmuC" evidence="27">
    <location>
        <begin position="433"/>
        <end position="631"/>
    </location>
</feature>
<feature type="region of interest" description="Disordered" evidence="24">
    <location>
        <begin position="969"/>
        <end position="1018"/>
    </location>
</feature>
<dbReference type="InterPro" id="IPR025527">
    <property type="entry name" value="HUWE1/Rev1_UBM"/>
</dbReference>
<proteinExistence type="inferred from homology"/>
<gene>
    <name evidence="28" type="ORF">L249_3468</name>
</gene>
<evidence type="ECO:0000256" key="18">
    <source>
        <dbReference type="ARBA" id="ARBA00023136"/>
    </source>
</evidence>
<evidence type="ECO:0000256" key="17">
    <source>
        <dbReference type="ARBA" id="ARBA00023128"/>
    </source>
</evidence>
<evidence type="ECO:0000256" key="12">
    <source>
        <dbReference type="ARBA" id="ARBA00022763"/>
    </source>
</evidence>
<dbReference type="InterPro" id="IPR043128">
    <property type="entry name" value="Rev_trsase/Diguanyl_cyclase"/>
</dbReference>
<dbReference type="Pfam" id="PF16727">
    <property type="entry name" value="REV1_C"/>
    <property type="match status" value="1"/>
</dbReference>
<dbReference type="Pfam" id="PF14377">
    <property type="entry name" value="UBM"/>
    <property type="match status" value="2"/>
</dbReference>
<dbReference type="PANTHER" id="PTHR45990">
    <property type="entry name" value="DNA REPAIR PROTEIN REV1"/>
    <property type="match status" value="1"/>
</dbReference>
<dbReference type="PANTHER" id="PTHR45990:SF1">
    <property type="entry name" value="DNA REPAIR PROTEIN REV1"/>
    <property type="match status" value="1"/>
</dbReference>
<dbReference type="Gene3D" id="1.50.40.10">
    <property type="entry name" value="Mitochondrial carrier domain"/>
    <property type="match status" value="1"/>
</dbReference>
<dbReference type="InterPro" id="IPR053848">
    <property type="entry name" value="IMS_HHH_1"/>
</dbReference>
<dbReference type="Pfam" id="PF21999">
    <property type="entry name" value="IMS_HHH_1"/>
    <property type="match status" value="1"/>
</dbReference>
<dbReference type="GO" id="GO:0042276">
    <property type="term" value="P:error-prone translesion synthesis"/>
    <property type="evidence" value="ECO:0007669"/>
    <property type="project" value="TreeGrafter"/>
</dbReference>
<evidence type="ECO:0000256" key="5">
    <source>
        <dbReference type="ARBA" id="ARBA00010945"/>
    </source>
</evidence>
<evidence type="ECO:0000256" key="23">
    <source>
        <dbReference type="PROSITE-ProRule" id="PRU00282"/>
    </source>
</evidence>
<feature type="compositionally biased region" description="Low complexity" evidence="24">
    <location>
        <begin position="1486"/>
        <end position="1496"/>
    </location>
</feature>
<feature type="region of interest" description="Disordered" evidence="24">
    <location>
        <begin position="61"/>
        <end position="84"/>
    </location>
</feature>
<dbReference type="InterPro" id="IPR001357">
    <property type="entry name" value="BRCT_dom"/>
</dbReference>
<feature type="repeat" description="Solcar" evidence="23">
    <location>
        <begin position="1712"/>
        <end position="1802"/>
    </location>
</feature>
<dbReference type="CDD" id="cd17719">
    <property type="entry name" value="BRCT_Rev1"/>
    <property type="match status" value="1"/>
</dbReference>
<dbReference type="CDD" id="cd01701">
    <property type="entry name" value="PolY_Rev1"/>
    <property type="match status" value="1"/>
</dbReference>
<evidence type="ECO:0000256" key="11">
    <source>
        <dbReference type="ARBA" id="ARBA00022723"/>
    </source>
</evidence>
<dbReference type="GO" id="GO:0005739">
    <property type="term" value="C:mitochondrion"/>
    <property type="evidence" value="ECO:0007669"/>
    <property type="project" value="UniProtKB-SubCell"/>
</dbReference>
<keyword evidence="16" id="KW-0238">DNA-binding</keyword>
<evidence type="ECO:0000259" key="26">
    <source>
        <dbReference type="PROSITE" id="PS50172"/>
    </source>
</evidence>
<dbReference type="GO" id="GO:0070987">
    <property type="term" value="P:error-free translesion synthesis"/>
    <property type="evidence" value="ECO:0007669"/>
    <property type="project" value="TreeGrafter"/>
</dbReference>
<evidence type="ECO:0000256" key="3">
    <source>
        <dbReference type="ARBA" id="ARBA00004141"/>
    </source>
</evidence>
<dbReference type="InterPro" id="IPR001126">
    <property type="entry name" value="UmuC"/>
</dbReference>
<dbReference type="GO" id="GO:0005634">
    <property type="term" value="C:nucleus"/>
    <property type="evidence" value="ECO:0007669"/>
    <property type="project" value="UniProtKB-SubCell"/>
</dbReference>
<dbReference type="Gene3D" id="3.40.1170.60">
    <property type="match status" value="1"/>
</dbReference>
<keyword evidence="29" id="KW-1185">Reference proteome</keyword>
<dbReference type="SUPFAM" id="SSF56672">
    <property type="entry name" value="DNA/RNA polymerases"/>
    <property type="match status" value="1"/>
</dbReference>
<dbReference type="GO" id="GO:0003887">
    <property type="term" value="F:DNA-directed DNA polymerase activity"/>
    <property type="evidence" value="ECO:0007669"/>
    <property type="project" value="InterPro"/>
</dbReference>
<keyword evidence="12" id="KW-0227">DNA damage</keyword>
<dbReference type="GO" id="GO:0017125">
    <property type="term" value="F:deoxycytidyl transferase activity"/>
    <property type="evidence" value="ECO:0007669"/>
    <property type="project" value="TreeGrafter"/>
</dbReference>
<keyword evidence="7" id="KW-0237">DNA synthesis</keyword>
<keyword evidence="18 23" id="KW-0472">Membrane</keyword>
<evidence type="ECO:0000256" key="15">
    <source>
        <dbReference type="ARBA" id="ARBA00022989"/>
    </source>
</evidence>
<feature type="transmembrane region" description="Helical" evidence="25">
    <location>
        <begin position="1447"/>
        <end position="1465"/>
    </location>
</feature>
<feature type="compositionally biased region" description="Polar residues" evidence="24">
    <location>
        <begin position="333"/>
        <end position="347"/>
    </location>
</feature>
<feature type="region of interest" description="Disordered" evidence="24">
    <location>
        <begin position="289"/>
        <end position="377"/>
    </location>
</feature>
<dbReference type="PROSITE" id="PS50920">
    <property type="entry name" value="SOLCAR"/>
    <property type="match status" value="3"/>
</dbReference>
<dbReference type="InterPro" id="IPR038401">
    <property type="entry name" value="Rev1_C_sf"/>
</dbReference>
<dbReference type="InterPro" id="IPR013248">
    <property type="entry name" value="Psh3/Shr3"/>
</dbReference>
<evidence type="ECO:0000313" key="28">
    <source>
        <dbReference type="EMBL" id="RCI15419.1"/>
    </source>
</evidence>
<dbReference type="InterPro" id="IPR017961">
    <property type="entry name" value="DNA_pol_Y-fam_little_finger"/>
</dbReference>
<dbReference type="Gene3D" id="3.40.50.10190">
    <property type="entry name" value="BRCT domain"/>
    <property type="match status" value="1"/>
</dbReference>
<dbReference type="Gene3D" id="3.30.1490.100">
    <property type="entry name" value="DNA polymerase, Y-family, little finger domain"/>
    <property type="match status" value="1"/>
</dbReference>
<feature type="repeat" description="Solcar" evidence="23">
    <location>
        <begin position="1611"/>
        <end position="1699"/>
    </location>
</feature>
<dbReference type="Gene3D" id="1.20.58.1280">
    <property type="entry name" value="DNA repair protein Rev1, C-terminal domain"/>
    <property type="match status" value="1"/>
</dbReference>
<evidence type="ECO:0000256" key="13">
    <source>
        <dbReference type="ARBA" id="ARBA00022792"/>
    </source>
</evidence>
<dbReference type="Pfam" id="PF00817">
    <property type="entry name" value="IMS"/>
    <property type="match status" value="1"/>
</dbReference>
<evidence type="ECO:0000256" key="25">
    <source>
        <dbReference type="SAM" id="Phobius"/>
    </source>
</evidence>
<feature type="region of interest" description="Disordered" evidence="24">
    <location>
        <begin position="1065"/>
        <end position="1084"/>
    </location>
</feature>
<accession>A0A367LLY5</accession>
<evidence type="ECO:0000256" key="2">
    <source>
        <dbReference type="ARBA" id="ARBA00004123"/>
    </source>
</evidence>
<dbReference type="InterPro" id="IPR036775">
    <property type="entry name" value="DNA_pol_Y-fam_lit_finger_sf"/>
</dbReference>
<comment type="similarity">
    <text evidence="5">Belongs to the DNA polymerase type-Y family.</text>
</comment>
<reference evidence="28 29" key="1">
    <citation type="journal article" date="2015" name="BMC Genomics">
        <title>Insights from the genome of Ophiocordyceps polyrhachis-furcata to pathogenicity and host specificity in insect fungi.</title>
        <authorList>
            <person name="Wichadakul D."/>
            <person name="Kobmoo N."/>
            <person name="Ingsriswang S."/>
            <person name="Tangphatsornruang S."/>
            <person name="Chantasingh D."/>
            <person name="Luangsa-ard J.J."/>
            <person name="Eurwilaichitr L."/>
        </authorList>
    </citation>
    <scope>NUCLEOTIDE SEQUENCE [LARGE SCALE GENOMIC DNA]</scope>
    <source>
        <strain evidence="28 29">BCC 54312</strain>
    </source>
</reference>
<comment type="caution">
    <text evidence="28">The sequence shown here is derived from an EMBL/GenBank/DDBJ whole genome shotgun (WGS) entry which is preliminary data.</text>
</comment>
<dbReference type="FunFam" id="3.40.50.10190:FF:000011">
    <property type="entry name" value="DNA repair protein REV1"/>
    <property type="match status" value="1"/>
</dbReference>
<dbReference type="GO" id="GO:0016020">
    <property type="term" value="C:membrane"/>
    <property type="evidence" value="ECO:0007669"/>
    <property type="project" value="UniProtKB-SubCell"/>
</dbReference>
<dbReference type="Pfam" id="PF08229">
    <property type="entry name" value="SHR3_chaperone"/>
    <property type="match status" value="1"/>
</dbReference>
<keyword evidence="19" id="KW-0234">DNA repair</keyword>
<keyword evidence="9 23" id="KW-0812">Transmembrane</keyword>
<evidence type="ECO:0000256" key="14">
    <source>
        <dbReference type="ARBA" id="ARBA00022842"/>
    </source>
</evidence>
<evidence type="ECO:0000256" key="7">
    <source>
        <dbReference type="ARBA" id="ARBA00022634"/>
    </source>
</evidence>
<evidence type="ECO:0000313" key="29">
    <source>
        <dbReference type="Proteomes" id="UP000253664"/>
    </source>
</evidence>
<dbReference type="InterPro" id="IPR018108">
    <property type="entry name" value="MCP_transmembrane"/>
</dbReference>
<keyword evidence="20" id="KW-0539">Nucleus</keyword>
<dbReference type="Proteomes" id="UP000253664">
    <property type="component" value="Unassembled WGS sequence"/>
</dbReference>
<keyword evidence="14" id="KW-0460">Magnesium</keyword>
<comment type="function">
    <text evidence="21">Deoxycytidyl transferase involved in DNA repair. Transfers a dCMP residue from dCTP to the 3'-end of a DNA primer in a template-dependent reaction. May assist in the first step in the bypass of abasic lesions by the insertion of a nucleotide opposite the lesion. Required for normal induction of mutations by physical and chemical agents. Involved in mitochondrial DNA mutagenesis.</text>
</comment>
<sequence length="1917" mass="211397">MRYQANGHSGSLCRVGKHKLAEPIIIHLSTAMKAEDASTRKVLSDLTKVVASLQRRLILNRPADPAASSEPPPPNMGSVLDKNSSAVRKRIEKHSFDNEDGEEYEASKFHGFGDYFRRKKVKLQNLDAATRAASEKPQIFKGIVAHVTGYTQPPLHMCAGPPFDIQIVEHGGGFLQYLDSKTMATHIIASALPPKKTVDFGRYRIVKPAWIVDSVQAGKLLPWSDYRLANEGPRQKVLKLDGDRSISQTSPEARRGYREQTDNSFYTSQMKATTAGLPSQGLSQVVEKLQTPPWPGPASSRTPERSKTDMTGLNSDWCALGASGSPKPPSSAQEPPTTVQSTVSKQPTTDRGKNVAAKKMTSEEHNSLLLSDPRFRKSSTANPDFLKQFYSESRLHHLSTWKANLKSTMQRMATEKCLYQEKPRRRPGERRYVLHVDFDSFFCAVSMKRHPELADKPSVVAHSPGPGSEIASCNYPARKFGVKNGMWMRRALELCPDLKVLPYDFPAYEEASRLFYESILSIGGVVQSVSVDEALIDVTSIVSPTSDSQAVESDQRNIERGRQNADDLALSLRQQIKAKTGCDVSVGIGGNILQAKIALRRAKPAGQFQLKPEQVLDVIGELRVEELPGVSYSIGGKLEELGIRLVKDIRDVSKERLASALGPKTGDKLADYARGIDRTEVGEQPPRKSVSAEVNWGIRFLNQQEAEEFVYNLCRELEKRLVSEQVKGKHLTIKIMRRCLDAPLDAPKHLGHGKCDSFNKSAAFGVATHSYDIMGKEAVSMLRSFKFSPGDLRGLGIQMTKLEPIKVYSKAPGGSQRTLAFNAFAGPSPARKPSRTEQIDDVESPGKARSPGDRDIDMDPITEDPITPRKQSLHPAMALSRAAQDDAKAKTPLNVSGTQFLIPSNPDPAVIAELPYDIRRRLMGQRARCSPPRPAPRSDSPVFAEELPSQVDPQVFNALPEEMKAEVLATYGRKRQRRPSPRKDGDTLSRRPTGRGGMRGSISKARRQRDSRAGVMQTTFKAAKRDETPTEDEVVELDPEFLAELPEDVRQEVVADHRRRRLARRSGLEAAAHRHRTSDADVPLPGEQRRIQFPEPRRKIAFGSGVTSTQEIKGMLDAWHGETRDDGPHADDVEVFERYLTQLVLEEADLEKAVMLVKWLDVLVQQDGGSAAGCASWRQAARQVKEALQGAVGQRGLAPLNIWILGRRDGEADWRDECLTGGCHALDKPSDSPGPAPIGTFHLVAHQDTTTTRATSPAKMAPYVDYAKTTRSKGYRGSGSFATFMIIGRTYSPLSSHRSPPSENMAADRIFTATCFFLGILFASFPYDFPLLWTKEPAGDDYYDQLEAHLKFLHHSPPLIGRMLNIVVSVGFLGLFIKLFRPSEANFLFDGASLILYTIGVAVYVSNIVQGLRTLSSGLWDSQEFQDNREGRFEGEFILGRKDSLKVLAASNTILALVLIGVLVLQAGQWYAEKRESDDDDNMESGKTAGATTTATTKKKHKSGLGVRCIRKPVLGDRVWNKDHAIRATVSALGFIPSPKMKGTRFFAGQWFALPDMKRMSTTLGVIDVAASYAGPLVCARHHHALTLAESRPVAVEQGSALSLASKPGLIRAVEDIFYGSIAGVVGKYIEYPFDTVKVRLQSQPDHLPLRYKGPVDCFRQSIKSEGVLSLYRGVSAPLVGAAAETSSVFLFENIGRQILYRTGTYSRDEALPVPVLWLTGAFAGFFTSFVLTPVELVKCKIQAPILADGKAATPLRPIPVIRDVYRHEGFRGFWHGQLGTLIRESGGCAAWFGAKETVTSLFHRFGTPPNASAAEKEAFLAKPLPLWQQALAGASAGVSYNFLFFPADTIKSRMQTAPVGGLAKKRTFWSEGQALWRQHGLRGMYRGCGITCFRSAPSSAFIFMVYDGLKRHLPLQ</sequence>
<keyword evidence="10" id="KW-0548">Nucleotidyltransferase</keyword>
<evidence type="ECO:0000256" key="1">
    <source>
        <dbReference type="ARBA" id="ARBA00001946"/>
    </source>
</evidence>
<dbReference type="PROSITE" id="PS50173">
    <property type="entry name" value="UMUC"/>
    <property type="match status" value="1"/>
</dbReference>
<dbReference type="SMART" id="SM00786">
    <property type="entry name" value="SHR3_chaperone"/>
    <property type="match status" value="1"/>
</dbReference>
<dbReference type="Gene3D" id="1.10.150.20">
    <property type="entry name" value="5' to 3' exonuclease, C-terminal subdomain"/>
    <property type="match status" value="1"/>
</dbReference>
<dbReference type="InterPro" id="IPR043502">
    <property type="entry name" value="DNA/RNA_pol_sf"/>
</dbReference>
<comment type="subcellular location">
    <subcellularLocation>
        <location evidence="3">Membrane</location>
        <topology evidence="3">Multi-pass membrane protein</topology>
    </subcellularLocation>
    <subcellularLocation>
        <location evidence="4">Mitochondrion</location>
    </subcellularLocation>
    <subcellularLocation>
        <location evidence="2">Nucleus</location>
    </subcellularLocation>
</comment>
<feature type="domain" description="BRCT" evidence="26">
    <location>
        <begin position="135"/>
        <end position="228"/>
    </location>
</feature>
<dbReference type="InterPro" id="IPR031991">
    <property type="entry name" value="Rev1_C"/>
</dbReference>
<evidence type="ECO:0000259" key="27">
    <source>
        <dbReference type="PROSITE" id="PS50173"/>
    </source>
</evidence>
<evidence type="ECO:0000256" key="22">
    <source>
        <dbReference type="ARBA" id="ARBA00081902"/>
    </source>
</evidence>